<reference evidence="3" key="2">
    <citation type="submission" date="2019-10" db="EMBL/GenBank/DDBJ databases">
        <authorList>
            <consortium name="NCBI Genome Project"/>
        </authorList>
    </citation>
    <scope>NUCLEOTIDE SEQUENCE</scope>
    <source>
        <strain evidence="3">NI907</strain>
    </source>
</reference>
<feature type="region of interest" description="Disordered" evidence="1">
    <location>
        <begin position="1"/>
        <end position="656"/>
    </location>
</feature>
<feature type="compositionally biased region" description="Polar residues" evidence="1">
    <location>
        <begin position="302"/>
        <end position="329"/>
    </location>
</feature>
<feature type="compositionally biased region" description="Polar residues" evidence="1">
    <location>
        <begin position="553"/>
        <end position="567"/>
    </location>
</feature>
<keyword evidence="2" id="KW-1185">Reference proteome</keyword>
<accession>A0A6P8BE75</accession>
<protein>
    <submittedName>
        <fullName evidence="3">Uncharacterized protein</fullName>
    </submittedName>
</protein>
<name>A0A6P8BE75_PYRGI</name>
<feature type="compositionally biased region" description="Polar residues" evidence="1">
    <location>
        <begin position="176"/>
        <end position="191"/>
    </location>
</feature>
<evidence type="ECO:0000256" key="1">
    <source>
        <dbReference type="SAM" id="MobiDB-lite"/>
    </source>
</evidence>
<feature type="compositionally biased region" description="Low complexity" evidence="1">
    <location>
        <begin position="472"/>
        <end position="482"/>
    </location>
</feature>
<dbReference type="Proteomes" id="UP000515153">
    <property type="component" value="Unplaced"/>
</dbReference>
<dbReference type="RefSeq" id="XP_030985480.1">
    <property type="nucleotide sequence ID" value="XM_031124683.1"/>
</dbReference>
<feature type="compositionally biased region" description="Low complexity" evidence="1">
    <location>
        <begin position="431"/>
        <end position="447"/>
    </location>
</feature>
<feature type="region of interest" description="Disordered" evidence="1">
    <location>
        <begin position="680"/>
        <end position="717"/>
    </location>
</feature>
<sequence length="856" mass="90202">MDSFSKARAFFSKALPPPPPSEDSSSGSGSGNNNNTSKISKDDTIGNASSSGATSSSSNRVFPPRTTSTKPPPFSPPPPPSKLDSPLPRIQEQVAPSSLSKADSVRSPIPRRPVALPPSPKPVEKAPTPTKSSSLLSPTVPAPSQTPLLAPPSPAHSLYSLISAYSRDSEEPAVPQASQATEVSKNSSHVSPSPLGSDGKPQESPYTLPPLEFKDSPSSGIMFGDDKPPPPPIKDGVIPARKPLPLPSNTSSGQPAANATQAPLPPPPPPADDKKPQPPAEIWKRRSDKTDKPIGVSELKLTATNGSTSAPKINNTQPVQSISTVNSPHNPELLQQPGANLSAPDARLKSPQPPRSGGLPGRNIRPNAATETPTQNGSEVPTAASDSLSKTGTNGAAKLVDGTPAENKKENVTVQSQQDDAVRNLPDYHSQKQSQQQAQKQPSNQSPDAGIRRLPTPDYEQHDVKSPIVEHVASPVSPASSPDLISSYLDKKKPLPVVPSPASSPDQGPTVPEKALKPPANSAATLPASPAPKMGNLCSLPKSPRPRTDTKEPSVSSTRGSQTTKAQGSVKAPSVTEKTAESSTRSLQDPAPNPTPVAPAKSLEVQTPQNSQGQAQARSSSPSVDSNYNANATNSRDQFPVRTTSKAQGLPSSPLPRLNQEQQIAHSASITEAFLESDASTSQVSTVRPTTSQQQYQPNLLSPYEPRPPPPGSDGTIYKELVQSDDFDPAIARFPATKLTSDDVLSGSVYKMRSLSRSQLNCFHRHRFMVPTSNTNYPLACQTCTRADSEDRFRCKFCYLRICSSCRDVLAQNRGDLDALMAHVKTHGSSTAHAPLGSTNSNIAGVPGFPVVTAPA</sequence>
<dbReference type="GeneID" id="41959592"/>
<feature type="compositionally biased region" description="Pro residues" evidence="1">
    <location>
        <begin position="70"/>
        <end position="81"/>
    </location>
</feature>
<gene>
    <name evidence="3" type="ORF">PgNI_04639</name>
</gene>
<reference evidence="3" key="3">
    <citation type="submission" date="2025-08" db="UniProtKB">
        <authorList>
            <consortium name="RefSeq"/>
        </authorList>
    </citation>
    <scope>IDENTIFICATION</scope>
    <source>
        <strain evidence="3">NI907</strain>
    </source>
</reference>
<dbReference type="AlphaFoldDB" id="A0A6P8BE75"/>
<evidence type="ECO:0000313" key="2">
    <source>
        <dbReference type="Proteomes" id="UP000515153"/>
    </source>
</evidence>
<feature type="compositionally biased region" description="Low complexity" evidence="1">
    <location>
        <begin position="46"/>
        <end position="69"/>
    </location>
</feature>
<proteinExistence type="predicted"/>
<organism evidence="2 3">
    <name type="scientific">Pyricularia grisea</name>
    <name type="common">Crabgrass-specific blast fungus</name>
    <name type="synonym">Magnaporthe grisea</name>
    <dbReference type="NCBI Taxonomy" id="148305"/>
    <lineage>
        <taxon>Eukaryota</taxon>
        <taxon>Fungi</taxon>
        <taxon>Dikarya</taxon>
        <taxon>Ascomycota</taxon>
        <taxon>Pezizomycotina</taxon>
        <taxon>Sordariomycetes</taxon>
        <taxon>Sordariomycetidae</taxon>
        <taxon>Magnaporthales</taxon>
        <taxon>Pyriculariaceae</taxon>
        <taxon>Pyricularia</taxon>
    </lineage>
</organism>
<feature type="compositionally biased region" description="Low complexity" evidence="1">
    <location>
        <begin position="22"/>
        <end position="37"/>
    </location>
</feature>
<evidence type="ECO:0000313" key="3">
    <source>
        <dbReference type="RefSeq" id="XP_030985480.1"/>
    </source>
</evidence>
<reference evidence="3" key="1">
    <citation type="journal article" date="2019" name="Mol. Biol. Evol.">
        <title>Blast fungal genomes show frequent chromosomal changes, gene gains and losses, and effector gene turnover.</title>
        <authorList>
            <person name="Gomez Luciano L.B."/>
            <person name="Jason Tsai I."/>
            <person name="Chuma I."/>
            <person name="Tosa Y."/>
            <person name="Chen Y.H."/>
            <person name="Li J.Y."/>
            <person name="Li M.Y."/>
            <person name="Jade Lu M.Y."/>
            <person name="Nakayashiki H."/>
            <person name="Li W.H."/>
        </authorList>
    </citation>
    <scope>NUCLEOTIDE SEQUENCE</scope>
    <source>
        <strain evidence="3">NI907</strain>
    </source>
</reference>
<feature type="compositionally biased region" description="Polar residues" evidence="1">
    <location>
        <begin position="369"/>
        <end position="394"/>
    </location>
</feature>
<feature type="compositionally biased region" description="Polar residues" evidence="1">
    <location>
        <begin position="680"/>
        <end position="697"/>
    </location>
</feature>
<feature type="compositionally biased region" description="Polar residues" evidence="1">
    <location>
        <begin position="604"/>
        <end position="651"/>
    </location>
</feature>
<dbReference type="KEGG" id="pgri:PgNI_04639"/>
<feature type="compositionally biased region" description="Basic and acidic residues" evidence="1">
    <location>
        <begin position="271"/>
        <end position="292"/>
    </location>
</feature>
<feature type="compositionally biased region" description="Low complexity" evidence="1">
    <location>
        <begin position="127"/>
        <end position="139"/>
    </location>
</feature>